<dbReference type="AlphaFoldDB" id="A0A0W8FYS4"/>
<name>A0A0W8FYS4_9ZZZZ</name>
<reference evidence="1" key="1">
    <citation type="journal article" date="2015" name="Proc. Natl. Acad. Sci. U.S.A.">
        <title>Networks of energetic and metabolic interactions define dynamics in microbial communities.</title>
        <authorList>
            <person name="Embree M."/>
            <person name="Liu J.K."/>
            <person name="Al-Bassam M.M."/>
            <person name="Zengler K."/>
        </authorList>
    </citation>
    <scope>NUCLEOTIDE SEQUENCE</scope>
</reference>
<organism evidence="1">
    <name type="scientific">hydrocarbon metagenome</name>
    <dbReference type="NCBI Taxonomy" id="938273"/>
    <lineage>
        <taxon>unclassified sequences</taxon>
        <taxon>metagenomes</taxon>
        <taxon>ecological metagenomes</taxon>
    </lineage>
</organism>
<gene>
    <name evidence="1" type="ORF">ASZ90_004234</name>
</gene>
<dbReference type="EMBL" id="LNQE01000572">
    <property type="protein sequence ID" value="KUG25929.1"/>
    <property type="molecule type" value="Genomic_DNA"/>
</dbReference>
<sequence length="167" mass="18873">MVQRTKLELEVNKPVEIELLYDEPISGESQYGNYNLYAVRIDEAEYAFFPPKEVHESLKHLKAGDKAVVTKLAAQRGSKIVSAYDVSINGKSKSVSDNSTKPEVTTLDEPVREETHSDRYYEIMLQSFKDAIKISNDLNGMVEPTRVAITLFIQRTKNGNGHNGFNY</sequence>
<proteinExistence type="predicted"/>
<protein>
    <submittedName>
        <fullName evidence="1">Uncharacterized protein</fullName>
    </submittedName>
</protein>
<accession>A0A0W8FYS4</accession>
<evidence type="ECO:0000313" key="1">
    <source>
        <dbReference type="EMBL" id="KUG25929.1"/>
    </source>
</evidence>
<comment type="caution">
    <text evidence="1">The sequence shown here is derived from an EMBL/GenBank/DDBJ whole genome shotgun (WGS) entry which is preliminary data.</text>
</comment>